<evidence type="ECO:0000313" key="2">
    <source>
        <dbReference type="Proteomes" id="UP000290013"/>
    </source>
</evidence>
<accession>A0A4U8WAQ6</accession>
<dbReference type="Proteomes" id="UP000290013">
    <property type="component" value="Chromosome"/>
</dbReference>
<protein>
    <submittedName>
        <fullName evidence="1">Uncharacterized protein</fullName>
    </submittedName>
</protein>
<dbReference type="EMBL" id="LR215974">
    <property type="protein sequence ID" value="VFB02280.1"/>
    <property type="molecule type" value="Genomic_DNA"/>
</dbReference>
<gene>
    <name evidence="1" type="ORF">NCTC12078_00254</name>
</gene>
<dbReference type="KEGG" id="ctai:NCTC12078_00254"/>
<sequence length="37" mass="4050">MKGSLMMIQFMKTSTLNIFNTLIRLGGTAVPAHKSPN</sequence>
<organism evidence="1 2">
    <name type="scientific">Chryseobacterium taihuense</name>
    <dbReference type="NCBI Taxonomy" id="1141221"/>
    <lineage>
        <taxon>Bacteria</taxon>
        <taxon>Pseudomonadati</taxon>
        <taxon>Bacteroidota</taxon>
        <taxon>Flavobacteriia</taxon>
        <taxon>Flavobacteriales</taxon>
        <taxon>Weeksellaceae</taxon>
        <taxon>Chryseobacterium group</taxon>
        <taxon>Chryseobacterium</taxon>
    </lineage>
</organism>
<evidence type="ECO:0000313" key="1">
    <source>
        <dbReference type="EMBL" id="VFB02280.1"/>
    </source>
</evidence>
<dbReference type="AlphaFoldDB" id="A0A4U8WAQ6"/>
<name>A0A4U8WAQ6_9FLAO</name>
<proteinExistence type="predicted"/>
<reference evidence="1 2" key="1">
    <citation type="submission" date="2019-02" db="EMBL/GenBank/DDBJ databases">
        <authorList>
            <consortium name="Pathogen Informatics"/>
        </authorList>
    </citation>
    <scope>NUCLEOTIDE SEQUENCE [LARGE SCALE GENOMIC DNA]</scope>
    <source>
        <strain evidence="1 2">3012STDY6944375</strain>
    </source>
</reference>